<comment type="caution">
    <text evidence="2">The sequence shown here is derived from an EMBL/GenBank/DDBJ whole genome shotgun (WGS) entry which is preliminary data.</text>
</comment>
<organism evidence="2">
    <name type="scientific">marine sediment metagenome</name>
    <dbReference type="NCBI Taxonomy" id="412755"/>
    <lineage>
        <taxon>unclassified sequences</taxon>
        <taxon>metagenomes</taxon>
        <taxon>ecological metagenomes</taxon>
    </lineage>
</organism>
<name>A0A0F9PTC2_9ZZZZ</name>
<proteinExistence type="predicted"/>
<dbReference type="EMBL" id="LAZR01002075">
    <property type="protein sequence ID" value="KKN34930.1"/>
    <property type="molecule type" value="Genomic_DNA"/>
</dbReference>
<keyword evidence="1" id="KW-0812">Transmembrane</keyword>
<sequence length="34" mass="3879">MITTCVVVRVVGWGVVGLVVGWLNWWVCEGRFEK</sequence>
<feature type="transmembrane region" description="Helical" evidence="1">
    <location>
        <begin position="6"/>
        <end position="27"/>
    </location>
</feature>
<reference evidence="2" key="1">
    <citation type="journal article" date="2015" name="Nature">
        <title>Complex archaea that bridge the gap between prokaryotes and eukaryotes.</title>
        <authorList>
            <person name="Spang A."/>
            <person name="Saw J.H."/>
            <person name="Jorgensen S.L."/>
            <person name="Zaremba-Niedzwiedzka K."/>
            <person name="Martijn J."/>
            <person name="Lind A.E."/>
            <person name="van Eijk R."/>
            <person name="Schleper C."/>
            <person name="Guy L."/>
            <person name="Ettema T.J."/>
        </authorList>
    </citation>
    <scope>NUCLEOTIDE SEQUENCE</scope>
</reference>
<keyword evidence="1" id="KW-0472">Membrane</keyword>
<accession>A0A0F9PTC2</accession>
<dbReference type="AlphaFoldDB" id="A0A0F9PTC2"/>
<evidence type="ECO:0000256" key="1">
    <source>
        <dbReference type="SAM" id="Phobius"/>
    </source>
</evidence>
<protein>
    <submittedName>
        <fullName evidence="2">Uncharacterized protein</fullName>
    </submittedName>
</protein>
<evidence type="ECO:0000313" key="2">
    <source>
        <dbReference type="EMBL" id="KKN34930.1"/>
    </source>
</evidence>
<keyword evidence="1" id="KW-1133">Transmembrane helix</keyword>
<gene>
    <name evidence="2" type="ORF">LCGC14_0788710</name>
</gene>